<dbReference type="PANTHER" id="PTHR15020:SF50">
    <property type="entry name" value="UPF0659 PROTEIN YMR090W"/>
    <property type="match status" value="1"/>
</dbReference>
<dbReference type="SUPFAM" id="SSF51735">
    <property type="entry name" value="NAD(P)-binding Rossmann-fold domains"/>
    <property type="match status" value="1"/>
</dbReference>
<dbReference type="KEGG" id="psic:J4E96_09125"/>
<protein>
    <submittedName>
        <fullName evidence="2">NAD(P)H-binding protein</fullName>
    </submittedName>
</protein>
<keyword evidence="3" id="KW-1185">Reference proteome</keyword>
<name>A0A8A4ZNC8_9MICO</name>
<dbReference type="Proteomes" id="UP000663937">
    <property type="component" value="Chromosome"/>
</dbReference>
<gene>
    <name evidence="2" type="ORF">J4E96_09125</name>
</gene>
<evidence type="ECO:0000313" key="2">
    <source>
        <dbReference type="EMBL" id="QTE31058.1"/>
    </source>
</evidence>
<organism evidence="2 3">
    <name type="scientific">Pengzhenrongella sicca</name>
    <dbReference type="NCBI Taxonomy" id="2819238"/>
    <lineage>
        <taxon>Bacteria</taxon>
        <taxon>Bacillati</taxon>
        <taxon>Actinomycetota</taxon>
        <taxon>Actinomycetes</taxon>
        <taxon>Micrococcales</taxon>
        <taxon>Pengzhenrongella</taxon>
    </lineage>
</organism>
<proteinExistence type="predicted"/>
<sequence>MKVFIIGISGAVGGLLTESLSTRDVAVAGLVRRDDQRAELQARGVDAAVGDIATMSPNELAAAFSDADAIVYTAGSNGGARVITKAIDGDGVATAIAAARLAGIQRFVLVSVLPESWRERDLGEDVEYYFAVKKEADVAVTRSDLNWLVVRPALLHDDPAKGMISLGPAEFHGDISRQDVAETLAELLCEPRIGRQILELNTGSTPIRDAVRANVRQR</sequence>
<evidence type="ECO:0000259" key="1">
    <source>
        <dbReference type="Pfam" id="PF13460"/>
    </source>
</evidence>
<dbReference type="AlphaFoldDB" id="A0A8A4ZNC8"/>
<dbReference type="Gene3D" id="3.40.50.720">
    <property type="entry name" value="NAD(P)-binding Rossmann-like Domain"/>
    <property type="match status" value="1"/>
</dbReference>
<reference evidence="2" key="1">
    <citation type="submission" date="2021-03" db="EMBL/GenBank/DDBJ databases">
        <title>Pengzhenrongella sicca gen. nov., sp. nov., a new member of suborder Micrococcineae isolated from High-Arctic tundra soil.</title>
        <authorList>
            <person name="Peng F."/>
        </authorList>
    </citation>
    <scope>NUCLEOTIDE SEQUENCE</scope>
    <source>
        <strain evidence="2">LRZ-2</strain>
    </source>
</reference>
<accession>A0A8A4ZNC8</accession>
<dbReference type="InterPro" id="IPR036291">
    <property type="entry name" value="NAD(P)-bd_dom_sf"/>
</dbReference>
<feature type="domain" description="NAD(P)-binding" evidence="1">
    <location>
        <begin position="7"/>
        <end position="191"/>
    </location>
</feature>
<dbReference type="EMBL" id="CP071868">
    <property type="protein sequence ID" value="QTE31058.1"/>
    <property type="molecule type" value="Genomic_DNA"/>
</dbReference>
<dbReference type="InterPro" id="IPR016040">
    <property type="entry name" value="NAD(P)-bd_dom"/>
</dbReference>
<dbReference type="PANTHER" id="PTHR15020">
    <property type="entry name" value="FLAVIN REDUCTASE-RELATED"/>
    <property type="match status" value="1"/>
</dbReference>
<dbReference type="Pfam" id="PF13460">
    <property type="entry name" value="NAD_binding_10"/>
    <property type="match status" value="1"/>
</dbReference>
<evidence type="ECO:0000313" key="3">
    <source>
        <dbReference type="Proteomes" id="UP000663937"/>
    </source>
</evidence>
<dbReference type="RefSeq" id="WP_227425441.1">
    <property type="nucleotide sequence ID" value="NZ_CP071868.1"/>
</dbReference>